<evidence type="ECO:0000256" key="5">
    <source>
        <dbReference type="ARBA" id="ARBA00022806"/>
    </source>
</evidence>
<accession>A0A445MRK2</accession>
<dbReference type="Gene3D" id="1.10.10.1020">
    <property type="entry name" value="RecBCD complex, subunit RecD, N-terminal domain"/>
    <property type="match status" value="1"/>
</dbReference>
<name>A0A445MRK2_9BACT</name>
<organism evidence="13">
    <name type="scientific">uncultured Desulfobacterium sp</name>
    <dbReference type="NCBI Taxonomy" id="201089"/>
    <lineage>
        <taxon>Bacteria</taxon>
        <taxon>Pseudomonadati</taxon>
        <taxon>Thermodesulfobacteriota</taxon>
        <taxon>Desulfobacteria</taxon>
        <taxon>Desulfobacterales</taxon>
        <taxon>Desulfobacteriaceae</taxon>
        <taxon>Desulfobacterium</taxon>
        <taxon>environmental samples</taxon>
    </lineage>
</organism>
<gene>
    <name evidence="13" type="primary">recD</name>
    <name evidence="13" type="ORF">PITCH_A1180017</name>
</gene>
<dbReference type="EC" id="3.1.11.5" evidence="13"/>
<keyword evidence="4 13" id="KW-0378">Hydrolase</keyword>
<feature type="domain" description="RecBCD enzyme subunit RecD N-terminal" evidence="12">
    <location>
        <begin position="33"/>
        <end position="133"/>
    </location>
</feature>
<evidence type="ECO:0000256" key="2">
    <source>
        <dbReference type="ARBA" id="ARBA00022741"/>
    </source>
</evidence>
<evidence type="ECO:0000256" key="9">
    <source>
        <dbReference type="ARBA" id="ARBA00023204"/>
    </source>
</evidence>
<dbReference type="SUPFAM" id="SSF52540">
    <property type="entry name" value="P-loop containing nucleoside triphosphate hydrolases"/>
    <property type="match status" value="2"/>
</dbReference>
<dbReference type="EMBL" id="OJIN01000022">
    <property type="protein sequence ID" value="SPD72124.1"/>
    <property type="molecule type" value="Genomic_DNA"/>
</dbReference>
<dbReference type="GO" id="GO:0006302">
    <property type="term" value="P:double-strand break repair"/>
    <property type="evidence" value="ECO:0007669"/>
    <property type="project" value="InterPro"/>
</dbReference>
<dbReference type="AlphaFoldDB" id="A0A445MRK2"/>
<evidence type="ECO:0000259" key="11">
    <source>
        <dbReference type="Pfam" id="PF13538"/>
    </source>
</evidence>
<dbReference type="Gene3D" id="3.40.50.300">
    <property type="entry name" value="P-loop containing nucleotide triphosphate hydrolases"/>
    <property type="match status" value="3"/>
</dbReference>
<keyword evidence="9" id="KW-0234">DNA repair</keyword>
<dbReference type="InterPro" id="IPR006344">
    <property type="entry name" value="RecD"/>
</dbReference>
<dbReference type="Pfam" id="PF13245">
    <property type="entry name" value="AAA_19"/>
    <property type="match status" value="1"/>
</dbReference>
<evidence type="ECO:0000256" key="3">
    <source>
        <dbReference type="ARBA" id="ARBA00022763"/>
    </source>
</evidence>
<dbReference type="CDD" id="cd18809">
    <property type="entry name" value="SF1_C_RecD"/>
    <property type="match status" value="1"/>
</dbReference>
<dbReference type="HAMAP" id="MF_01487">
    <property type="entry name" value="RecD"/>
    <property type="match status" value="1"/>
</dbReference>
<evidence type="ECO:0000256" key="6">
    <source>
        <dbReference type="ARBA" id="ARBA00022839"/>
    </source>
</evidence>
<dbReference type="Pfam" id="PF21185">
    <property type="entry name" value="RecD_N"/>
    <property type="match status" value="1"/>
</dbReference>
<keyword evidence="8" id="KW-0238">DNA-binding</keyword>
<dbReference type="GO" id="GO:0008854">
    <property type="term" value="F:exodeoxyribonuclease V activity"/>
    <property type="evidence" value="ECO:0007669"/>
    <property type="project" value="UniProtKB-EC"/>
</dbReference>
<evidence type="ECO:0000256" key="8">
    <source>
        <dbReference type="ARBA" id="ARBA00023125"/>
    </source>
</evidence>
<dbReference type="PANTHER" id="PTHR43788">
    <property type="entry name" value="DNA2/NAM7 HELICASE FAMILY MEMBER"/>
    <property type="match status" value="1"/>
</dbReference>
<dbReference type="NCBIfam" id="TIGR01447">
    <property type="entry name" value="recD"/>
    <property type="match status" value="1"/>
</dbReference>
<dbReference type="InterPro" id="IPR041851">
    <property type="entry name" value="RecD_N_sf"/>
</dbReference>
<dbReference type="InterPro" id="IPR027417">
    <property type="entry name" value="P-loop_NTPase"/>
</dbReference>
<keyword evidence="2" id="KW-0547">Nucleotide-binding</keyword>
<dbReference type="InterPro" id="IPR027785">
    <property type="entry name" value="UvrD-like_helicase_C"/>
</dbReference>
<keyword evidence="7" id="KW-0067">ATP-binding</keyword>
<feature type="domain" description="UvrD-like helicase C-terminal" evidence="11">
    <location>
        <begin position="562"/>
        <end position="606"/>
    </location>
</feature>
<protein>
    <submittedName>
        <fullName evidence="13">RecBCD enzyme subunit RecD</fullName>
        <ecNumber evidence="13">3.1.11.5</ecNumber>
    </submittedName>
</protein>
<dbReference type="InterPro" id="IPR050534">
    <property type="entry name" value="Coronavir_polyprotein_1ab"/>
</dbReference>
<evidence type="ECO:0000256" key="1">
    <source>
        <dbReference type="ARBA" id="ARBA00022722"/>
    </source>
</evidence>
<dbReference type="GO" id="GO:0005524">
    <property type="term" value="F:ATP binding"/>
    <property type="evidence" value="ECO:0007669"/>
    <property type="project" value="UniProtKB-KW"/>
</dbReference>
<keyword evidence="1" id="KW-0540">Nuclease</keyword>
<keyword evidence="10" id="KW-0413">Isomerase</keyword>
<evidence type="ECO:0000256" key="10">
    <source>
        <dbReference type="ARBA" id="ARBA00023235"/>
    </source>
</evidence>
<dbReference type="InterPro" id="IPR049550">
    <property type="entry name" value="RecD_N"/>
</dbReference>
<keyword evidence="3" id="KW-0227">DNA damage</keyword>
<evidence type="ECO:0000256" key="7">
    <source>
        <dbReference type="ARBA" id="ARBA00022840"/>
    </source>
</evidence>
<keyword evidence="6" id="KW-0269">Exonuclease</keyword>
<sequence>MIVDLKSTPHKTPRLIVEGGLVMDKEYLRSLSQKGMFSTLDFHFAGFMAELDGTDAFEVYLAAALVSHYRGMGHICLDLPSIAGRPLFTEGDEEKPVLCPELDAWRIRLEKSPVVGRPGQYSPLILDDSSRLYLHRYFEYQERLARLIIERAGDDGHPINVSILKEGLERLFPKDGTKDINWQEVAAVAALYKRFCVVTGGPGTGKTTTAAKIIALILEQAEKSKVRIALAGPTGKAASRLKEAIKSAKEELQSAERIKKAIPVEASTIHRLLGSIRGSAYFRYNEKNQLPFDVVIVDEASMVDMALMSKLVQALSQRARLILLGDKDQLESVEAGAVLGDICDSGSEHGFSEVFQSILKDICGYDIGCVVAKEEKRISDCIVELRKNYRFGKDSGIGEASRMVNAGDAEACLGIITGETYNDIKWKTLPTISNLPVAIRETVITGFGEYMKAKDLWDAFRLLERFRVLCALRKGPFGVTAINRMTEEILKKTGLIEPEKTWYAGRPVLITRNDYSLGLFNGDMGIALKDRDSNNDLRVFFLTADGELRKLHPARLPEHETSYAMTVHKSQGSEFDDVLFILPDRGSAVLTRELIYTGITRAKKSVEIWGNKDVFSFAISRRTERTSGLRDALWER</sequence>
<dbReference type="GO" id="GO:0017116">
    <property type="term" value="F:single-stranded DNA helicase activity"/>
    <property type="evidence" value="ECO:0007669"/>
    <property type="project" value="TreeGrafter"/>
</dbReference>
<evidence type="ECO:0000256" key="4">
    <source>
        <dbReference type="ARBA" id="ARBA00022801"/>
    </source>
</evidence>
<keyword evidence="5" id="KW-0347">Helicase</keyword>
<dbReference type="GO" id="GO:0009338">
    <property type="term" value="C:exodeoxyribonuclease V complex"/>
    <property type="evidence" value="ECO:0007669"/>
    <property type="project" value="InterPro"/>
</dbReference>
<dbReference type="GO" id="GO:0006310">
    <property type="term" value="P:DNA recombination"/>
    <property type="evidence" value="ECO:0007669"/>
    <property type="project" value="InterPro"/>
</dbReference>
<evidence type="ECO:0000259" key="12">
    <source>
        <dbReference type="Pfam" id="PF21185"/>
    </source>
</evidence>
<proteinExistence type="inferred from homology"/>
<dbReference type="Pfam" id="PF13538">
    <property type="entry name" value="UvrD_C_2"/>
    <property type="match status" value="1"/>
</dbReference>
<dbReference type="PANTHER" id="PTHR43788:SF6">
    <property type="entry name" value="DNA HELICASE B"/>
    <property type="match status" value="1"/>
</dbReference>
<dbReference type="GO" id="GO:0003677">
    <property type="term" value="F:DNA binding"/>
    <property type="evidence" value="ECO:0007669"/>
    <property type="project" value="UniProtKB-KW"/>
</dbReference>
<dbReference type="CDD" id="cd17933">
    <property type="entry name" value="DEXSc_RecD-like"/>
    <property type="match status" value="1"/>
</dbReference>
<reference evidence="13" key="1">
    <citation type="submission" date="2018-01" db="EMBL/GenBank/DDBJ databases">
        <authorList>
            <person name="Regsiter A."/>
            <person name="William W."/>
        </authorList>
    </citation>
    <scope>NUCLEOTIDE SEQUENCE</scope>
    <source>
        <strain evidence="13">TRIP AH-1</strain>
    </source>
</reference>
<evidence type="ECO:0000313" key="13">
    <source>
        <dbReference type="EMBL" id="SPD72124.1"/>
    </source>
</evidence>